<feature type="transmembrane region" description="Helical" evidence="9">
    <location>
        <begin position="311"/>
        <end position="334"/>
    </location>
</feature>
<gene>
    <name evidence="10" type="ORF">COLSTE_02522</name>
</gene>
<feature type="transmembrane region" description="Helical" evidence="9">
    <location>
        <begin position="144"/>
        <end position="163"/>
    </location>
</feature>
<keyword evidence="3 9" id="KW-0812">Transmembrane</keyword>
<feature type="transmembrane region" description="Helical" evidence="9">
    <location>
        <begin position="507"/>
        <end position="530"/>
    </location>
</feature>
<dbReference type="HOGENOM" id="CLU_006797_3_1_11"/>
<dbReference type="GO" id="GO:0009252">
    <property type="term" value="P:peptidoglycan biosynthetic process"/>
    <property type="evidence" value="ECO:0007669"/>
    <property type="project" value="UniProtKB-KW"/>
</dbReference>
<dbReference type="GO" id="GO:0005886">
    <property type="term" value="C:plasma membrane"/>
    <property type="evidence" value="ECO:0007669"/>
    <property type="project" value="UniProtKB-SubCell"/>
</dbReference>
<keyword evidence="5" id="KW-0573">Peptidoglycan synthesis</keyword>
<evidence type="ECO:0000256" key="3">
    <source>
        <dbReference type="ARBA" id="ARBA00022692"/>
    </source>
</evidence>
<feature type="transmembrane region" description="Helical" evidence="9">
    <location>
        <begin position="475"/>
        <end position="495"/>
    </location>
</feature>
<dbReference type="RefSeq" id="WP_006722138.1">
    <property type="nucleotide sequence ID" value="NZ_CP085935.1"/>
</dbReference>
<evidence type="ECO:0000256" key="8">
    <source>
        <dbReference type="SAM" id="MobiDB-lite"/>
    </source>
</evidence>
<dbReference type="Proteomes" id="UP000003560">
    <property type="component" value="Unassembled WGS sequence"/>
</dbReference>
<dbReference type="eggNOG" id="COG0728">
    <property type="taxonomic scope" value="Bacteria"/>
</dbReference>
<sequence>MAYTDEETGRPRGAHFAQPGEAPARRASVVKGPAPRSPRPDETAVFLRAATWRTEQPAPRFDPAATDAFDETNVFDEIAPEPYAPAGTGQLPSAGDRAPAPADATSSGAEEDDLTLSDYEQAGRSAGMMTVLILVSRLTGFVRTWAMGAALGLSLLSSSYQIAYNLPSMLYELVIGGMLITAFLPVYLEVRRERGVEASNDYVGNLLGILLVVLGIASIAATIGAPAVIWTQSFMSADAGQMDTAVYLFRFFAIEILFFGLGSVFSGVLNAHRDYFWSNFAPVLNNLVVIASFAAFYVMDEILHVPAFYSVTTLAVGTTLGVFIQMACQIPALAKHGVHPRIHVDFHDPNLRKTLALGIPTLAATICAFVTASVQNAAALSVQPETGASVVAYSRLWYTLPYALFAVPITTALYTELARDAARHDDDAVRTGVARGIAQMLFILIPFALYLIVFSEPLNMVYCVGKFDLEGVALVSEYLCWLAPALPIYGVCVLLQKSCSALMDMKPYAFSTVLGALALVGVCMVGGVTLGGGMPVIAFATSAFYVVAIVITLAWMRKRLHGLQLGTMARGLFFGIVLGGLGAAAGWGTLQLLQMVLGPMVIETAGGLVAAPILKTVAYIAVAGLVAMAVTFIPGVVLKLPEAGMFTSILRRFSRR</sequence>
<protein>
    <submittedName>
        <fullName evidence="10">Putative integral membrane protein MviN</fullName>
    </submittedName>
</protein>
<reference evidence="10 11" key="1">
    <citation type="submission" date="2008-10" db="EMBL/GenBank/DDBJ databases">
        <title>Draft genome sequence of Collinsella stercoris (DSM 13279).</title>
        <authorList>
            <person name="Sudarsanam P."/>
            <person name="Ley R."/>
            <person name="Guruge J."/>
            <person name="Turnbaugh P.J."/>
            <person name="Mahowald M."/>
            <person name="Liep D."/>
            <person name="Gordon J."/>
        </authorList>
    </citation>
    <scope>NUCLEOTIDE SEQUENCE [LARGE SCALE GENOMIC DNA]</scope>
    <source>
        <strain evidence="10 11">DSM 13279</strain>
    </source>
</reference>
<keyword evidence="7 9" id="KW-0472">Membrane</keyword>
<dbReference type="GO" id="GO:0008360">
    <property type="term" value="P:regulation of cell shape"/>
    <property type="evidence" value="ECO:0007669"/>
    <property type="project" value="UniProtKB-KW"/>
</dbReference>
<feature type="region of interest" description="Disordered" evidence="8">
    <location>
        <begin position="1"/>
        <end position="42"/>
    </location>
</feature>
<feature type="transmembrane region" description="Helical" evidence="9">
    <location>
        <begin position="617"/>
        <end position="638"/>
    </location>
</feature>
<evidence type="ECO:0000313" key="10">
    <source>
        <dbReference type="EMBL" id="EEA89328.1"/>
    </source>
</evidence>
<evidence type="ECO:0000256" key="4">
    <source>
        <dbReference type="ARBA" id="ARBA00022960"/>
    </source>
</evidence>
<accession>B6GEH7</accession>
<evidence type="ECO:0000256" key="1">
    <source>
        <dbReference type="ARBA" id="ARBA00004651"/>
    </source>
</evidence>
<evidence type="ECO:0000256" key="6">
    <source>
        <dbReference type="ARBA" id="ARBA00022989"/>
    </source>
</evidence>
<dbReference type="PRINTS" id="PR01806">
    <property type="entry name" value="VIRFACTRMVIN"/>
</dbReference>
<evidence type="ECO:0000256" key="7">
    <source>
        <dbReference type="ARBA" id="ARBA00023136"/>
    </source>
</evidence>
<dbReference type="PANTHER" id="PTHR47019">
    <property type="entry name" value="LIPID II FLIPPASE MURJ"/>
    <property type="match status" value="1"/>
</dbReference>
<proteinExistence type="predicted"/>
<feature type="transmembrane region" description="Helical" evidence="9">
    <location>
        <begin position="202"/>
        <end position="227"/>
    </location>
</feature>
<feature type="transmembrane region" description="Helical" evidence="9">
    <location>
        <begin position="247"/>
        <end position="269"/>
    </location>
</feature>
<feature type="transmembrane region" description="Helical" evidence="9">
    <location>
        <begin position="568"/>
        <end position="590"/>
    </location>
</feature>
<keyword evidence="4" id="KW-0133">Cell shape</keyword>
<organism evidence="10 11">
    <name type="scientific">Collinsella stercoris DSM 13279</name>
    <dbReference type="NCBI Taxonomy" id="445975"/>
    <lineage>
        <taxon>Bacteria</taxon>
        <taxon>Bacillati</taxon>
        <taxon>Actinomycetota</taxon>
        <taxon>Coriobacteriia</taxon>
        <taxon>Coriobacteriales</taxon>
        <taxon>Coriobacteriaceae</taxon>
        <taxon>Collinsella</taxon>
    </lineage>
</organism>
<feature type="transmembrane region" description="Helical" evidence="9">
    <location>
        <begin position="436"/>
        <end position="455"/>
    </location>
</feature>
<dbReference type="GO" id="GO:0015648">
    <property type="term" value="F:lipid-linked peptidoglycan transporter activity"/>
    <property type="evidence" value="ECO:0007669"/>
    <property type="project" value="TreeGrafter"/>
</dbReference>
<name>B6GEH7_9ACTN</name>
<feature type="transmembrane region" description="Helical" evidence="9">
    <location>
        <begin position="169"/>
        <end position="190"/>
    </location>
</feature>
<evidence type="ECO:0000313" key="11">
    <source>
        <dbReference type="Proteomes" id="UP000003560"/>
    </source>
</evidence>
<comment type="subcellular location">
    <subcellularLocation>
        <location evidence="1">Cell membrane</location>
        <topology evidence="1">Multi-pass membrane protein</topology>
    </subcellularLocation>
</comment>
<dbReference type="GeneID" id="98001715"/>
<keyword evidence="11" id="KW-1185">Reference proteome</keyword>
<feature type="transmembrane region" description="Helical" evidence="9">
    <location>
        <begin position="355"/>
        <end position="375"/>
    </location>
</feature>
<evidence type="ECO:0000256" key="5">
    <source>
        <dbReference type="ARBA" id="ARBA00022984"/>
    </source>
</evidence>
<feature type="transmembrane region" description="Helical" evidence="9">
    <location>
        <begin position="536"/>
        <end position="556"/>
    </location>
</feature>
<dbReference type="InterPro" id="IPR004268">
    <property type="entry name" value="MurJ"/>
</dbReference>
<evidence type="ECO:0000256" key="9">
    <source>
        <dbReference type="SAM" id="Phobius"/>
    </source>
</evidence>
<dbReference type="AlphaFoldDB" id="B6GEH7"/>
<dbReference type="CDD" id="cd13123">
    <property type="entry name" value="MATE_MurJ_like"/>
    <property type="match status" value="1"/>
</dbReference>
<reference evidence="10 11" key="2">
    <citation type="submission" date="2008-10" db="EMBL/GenBank/DDBJ databases">
        <authorList>
            <person name="Fulton L."/>
            <person name="Clifton S."/>
            <person name="Fulton B."/>
            <person name="Xu J."/>
            <person name="Minx P."/>
            <person name="Pepin K.H."/>
            <person name="Johnson M."/>
            <person name="Thiruvilangam P."/>
            <person name="Bhonagiri V."/>
            <person name="Nash W.E."/>
            <person name="Mardis E.R."/>
            <person name="Wilson R.K."/>
        </authorList>
    </citation>
    <scope>NUCLEOTIDE SEQUENCE [LARGE SCALE GENOMIC DNA]</scope>
    <source>
        <strain evidence="10 11">DSM 13279</strain>
    </source>
</reference>
<dbReference type="InterPro" id="IPR051050">
    <property type="entry name" value="Lipid_II_flippase_MurJ/MviN"/>
</dbReference>
<evidence type="ECO:0000256" key="2">
    <source>
        <dbReference type="ARBA" id="ARBA00022475"/>
    </source>
</evidence>
<feature type="region of interest" description="Disordered" evidence="8">
    <location>
        <begin position="80"/>
        <end position="114"/>
    </location>
</feature>
<keyword evidence="2" id="KW-1003">Cell membrane</keyword>
<dbReference type="Pfam" id="PF03023">
    <property type="entry name" value="MurJ"/>
    <property type="match status" value="1"/>
</dbReference>
<feature type="transmembrane region" description="Helical" evidence="9">
    <location>
        <begin position="395"/>
        <end position="415"/>
    </location>
</feature>
<comment type="caution">
    <text evidence="10">The sequence shown here is derived from an EMBL/GenBank/DDBJ whole genome shotgun (WGS) entry which is preliminary data.</text>
</comment>
<dbReference type="PANTHER" id="PTHR47019:SF1">
    <property type="entry name" value="LIPID II FLIPPASE MURJ"/>
    <property type="match status" value="1"/>
</dbReference>
<dbReference type="GO" id="GO:0034204">
    <property type="term" value="P:lipid translocation"/>
    <property type="evidence" value="ECO:0007669"/>
    <property type="project" value="TreeGrafter"/>
</dbReference>
<keyword evidence="6 9" id="KW-1133">Transmembrane helix</keyword>
<dbReference type="EMBL" id="ABXJ01000149">
    <property type="protein sequence ID" value="EEA89328.1"/>
    <property type="molecule type" value="Genomic_DNA"/>
</dbReference>
<dbReference type="STRING" id="445975.COLSTE_02522"/>
<feature type="transmembrane region" description="Helical" evidence="9">
    <location>
        <begin position="276"/>
        <end position="299"/>
    </location>
</feature>